<dbReference type="InterPro" id="IPR036138">
    <property type="entry name" value="PBP_dimer_sf"/>
</dbReference>
<evidence type="ECO:0000256" key="5">
    <source>
        <dbReference type="ARBA" id="ARBA00022645"/>
    </source>
</evidence>
<dbReference type="UniPathway" id="UPA00219"/>
<keyword evidence="18" id="KW-1185">Reference proteome</keyword>
<feature type="domain" description="Penicillin-binding protein transpeptidase" evidence="15">
    <location>
        <begin position="269"/>
        <end position="608"/>
    </location>
</feature>
<evidence type="ECO:0000256" key="8">
    <source>
        <dbReference type="ARBA" id="ARBA00022801"/>
    </source>
</evidence>
<evidence type="ECO:0000256" key="6">
    <source>
        <dbReference type="ARBA" id="ARBA00022670"/>
    </source>
</evidence>
<keyword evidence="12 14" id="KW-0472">Membrane</keyword>
<dbReference type="EMBL" id="JACHHX010000003">
    <property type="protein sequence ID" value="MBB5014638.1"/>
    <property type="molecule type" value="Genomic_DNA"/>
</dbReference>
<name>A0A7W7V7M8_9GAMM</name>
<evidence type="ECO:0000256" key="3">
    <source>
        <dbReference type="ARBA" id="ARBA00022475"/>
    </source>
</evidence>
<evidence type="ECO:0000256" key="10">
    <source>
        <dbReference type="ARBA" id="ARBA00022984"/>
    </source>
</evidence>
<sequence>MKRLRRRPLKDAYAEAAAFRRRALVSFVLVTLGLMLLAGWYFRLQVTMHEEYRTRSEANRIKPRPVVPARGLIYDRNGRLLADNVPAYRLEVVPEQVRDMAATLEGLAGILPLSQDEIERFQAARRATRSFHPVPLKLRLSEAEVARFAVNRHRFPGVDAVPYLTRRYPHGELFAHVVGYVGRMDADDLQRLGDSRLAAFSHVGKSGIERYYEDRLRGEIGYAQVEQNARGRDIRVLNRIPARPGHDLFLTIDAELQAAVVEAFAGQHGAAVVMDPRNGEVLALVSLPAFDPNLFVNGISHADYRALVDSPSRPLFNRAVLGGYEPGSTIKPFIGLVGLELGLRRPEDRTFSDGAFRLPGQDREYRDWRRGGHGWVDLRESLAQSVNTYYYQLALDIGIDRLSAEMAKFGFGRATGIDLSGEASGILPSREWKRSARNQPWFPGETVIAGIGQGYWVTTTLQLAQATSILAAGGWRHRPHLLRATQRGFGTEPVPEPQPAPERVTANVRHIEAVRDGLVAVMHGPTGTARAEATGLDYLIAGKTGTAQRVTRRGDASLNLDELPFHLRHRALFIAFAPADDPQVALALVVESGGSGSRAAAPVARRIFDAWLLRERRE</sequence>
<dbReference type="InterPro" id="IPR012338">
    <property type="entry name" value="Beta-lactam/transpept-like"/>
</dbReference>
<organism evidence="17 18">
    <name type="scientific">Rehaibacterium terrae</name>
    <dbReference type="NCBI Taxonomy" id="1341696"/>
    <lineage>
        <taxon>Bacteria</taxon>
        <taxon>Pseudomonadati</taxon>
        <taxon>Pseudomonadota</taxon>
        <taxon>Gammaproteobacteria</taxon>
        <taxon>Lysobacterales</taxon>
        <taxon>Lysobacteraceae</taxon>
        <taxon>Rehaibacterium</taxon>
    </lineage>
</organism>
<evidence type="ECO:0000259" key="16">
    <source>
        <dbReference type="Pfam" id="PF03717"/>
    </source>
</evidence>
<dbReference type="HAMAP" id="MF_02081">
    <property type="entry name" value="MrdA_transpept"/>
    <property type="match status" value="1"/>
</dbReference>
<dbReference type="RefSeq" id="WP_183947226.1">
    <property type="nucleotide sequence ID" value="NZ_JACHHX010000003.1"/>
</dbReference>
<keyword evidence="9 14" id="KW-0133">Cell shape</keyword>
<gene>
    <name evidence="14" type="primary">mrdA</name>
    <name evidence="17" type="ORF">HNQ58_000514</name>
</gene>
<comment type="caution">
    <text evidence="17">The sequence shown here is derived from an EMBL/GenBank/DDBJ whole genome shotgun (WGS) entry which is preliminary data.</text>
</comment>
<protein>
    <recommendedName>
        <fullName evidence="14">Peptidoglycan D,D-transpeptidase MrdA</fullName>
        <ecNumber evidence="14">3.4.16.4</ecNumber>
    </recommendedName>
    <alternativeName>
        <fullName evidence="14">Penicillin-binding protein 2</fullName>
        <shortName evidence="14">PBP-2</shortName>
    </alternativeName>
</protein>
<evidence type="ECO:0000313" key="18">
    <source>
        <dbReference type="Proteomes" id="UP000519004"/>
    </source>
</evidence>
<comment type="pathway">
    <text evidence="14">Cell wall biogenesis; peptidoglycan biosynthesis.</text>
</comment>
<comment type="catalytic activity">
    <reaction evidence="14">
        <text>Preferential cleavage: (Ac)2-L-Lys-D-Ala-|-D-Ala. Also transpeptidation of peptidyl-alanyl moieties that are N-acyl substituents of D-alanine.</text>
        <dbReference type="EC" id="3.4.16.4"/>
    </reaction>
</comment>
<dbReference type="EC" id="3.4.16.4" evidence="14"/>
<evidence type="ECO:0000256" key="9">
    <source>
        <dbReference type="ARBA" id="ARBA00022960"/>
    </source>
</evidence>
<feature type="transmembrane region" description="Helical" evidence="14">
    <location>
        <begin position="23"/>
        <end position="42"/>
    </location>
</feature>
<keyword evidence="6 14" id="KW-0645">Protease</keyword>
<feature type="active site" description="Acyl-ester intermediate" evidence="14">
    <location>
        <position position="328"/>
    </location>
</feature>
<keyword evidence="3 14" id="KW-1003">Cell membrane</keyword>
<keyword evidence="11 14" id="KW-1133">Transmembrane helix</keyword>
<reference evidence="17 18" key="1">
    <citation type="submission" date="2020-08" db="EMBL/GenBank/DDBJ databases">
        <title>Genomic Encyclopedia of Type Strains, Phase IV (KMG-IV): sequencing the most valuable type-strain genomes for metagenomic binning, comparative biology and taxonomic classification.</title>
        <authorList>
            <person name="Goeker M."/>
        </authorList>
    </citation>
    <scope>NUCLEOTIDE SEQUENCE [LARGE SCALE GENOMIC DNA]</scope>
    <source>
        <strain evidence="17 18">DSM 25897</strain>
    </source>
</reference>
<accession>A0A7W7V7M8</accession>
<dbReference type="Gene3D" id="3.30.1390.30">
    <property type="entry name" value="Penicillin-binding protein 2a, domain 3"/>
    <property type="match status" value="1"/>
</dbReference>
<dbReference type="GO" id="GO:0008360">
    <property type="term" value="P:regulation of cell shape"/>
    <property type="evidence" value="ECO:0007669"/>
    <property type="project" value="UniProtKB-KW"/>
</dbReference>
<dbReference type="AlphaFoldDB" id="A0A7W7V7M8"/>
<evidence type="ECO:0000256" key="7">
    <source>
        <dbReference type="ARBA" id="ARBA00022692"/>
    </source>
</evidence>
<keyword evidence="8 14" id="KW-0378">Hydrolase</keyword>
<dbReference type="Pfam" id="PF03717">
    <property type="entry name" value="PBP_dimer"/>
    <property type="match status" value="1"/>
</dbReference>
<keyword evidence="10 14" id="KW-0573">Peptidoglycan synthesis</keyword>
<comment type="caution">
    <text evidence="14">Lacks conserved residue(s) required for the propagation of feature annotation.</text>
</comment>
<dbReference type="GO" id="GO:0009252">
    <property type="term" value="P:peptidoglycan biosynthetic process"/>
    <property type="evidence" value="ECO:0007669"/>
    <property type="project" value="UniProtKB-UniRule"/>
</dbReference>
<dbReference type="GO" id="GO:0005886">
    <property type="term" value="C:plasma membrane"/>
    <property type="evidence" value="ECO:0007669"/>
    <property type="project" value="UniProtKB-SubCell"/>
</dbReference>
<dbReference type="InterPro" id="IPR005311">
    <property type="entry name" value="PBP_dimer"/>
</dbReference>
<evidence type="ECO:0000256" key="2">
    <source>
        <dbReference type="ARBA" id="ARBA00004236"/>
    </source>
</evidence>
<dbReference type="GO" id="GO:0008658">
    <property type="term" value="F:penicillin binding"/>
    <property type="evidence" value="ECO:0007669"/>
    <property type="project" value="UniProtKB-UniRule"/>
</dbReference>
<evidence type="ECO:0000256" key="12">
    <source>
        <dbReference type="ARBA" id="ARBA00023136"/>
    </source>
</evidence>
<dbReference type="PANTHER" id="PTHR30627">
    <property type="entry name" value="PEPTIDOGLYCAN D,D-TRANSPEPTIDASE"/>
    <property type="match status" value="1"/>
</dbReference>
<dbReference type="InterPro" id="IPR001460">
    <property type="entry name" value="PCN-bd_Tpept"/>
</dbReference>
<dbReference type="Gene3D" id="3.90.1310.10">
    <property type="entry name" value="Penicillin-binding protein 2a (Domain 2)"/>
    <property type="match status" value="1"/>
</dbReference>
<proteinExistence type="inferred from homology"/>
<keyword evidence="4 14" id="KW-0997">Cell inner membrane</keyword>
<dbReference type="SUPFAM" id="SSF56519">
    <property type="entry name" value="Penicillin binding protein dimerisation domain"/>
    <property type="match status" value="1"/>
</dbReference>
<dbReference type="GO" id="GO:0071555">
    <property type="term" value="P:cell wall organization"/>
    <property type="evidence" value="ECO:0007669"/>
    <property type="project" value="UniProtKB-KW"/>
</dbReference>
<dbReference type="InterPro" id="IPR017790">
    <property type="entry name" value="Penicillin-binding_protein_2"/>
</dbReference>
<dbReference type="PANTHER" id="PTHR30627:SF2">
    <property type="entry name" value="PEPTIDOGLYCAN D,D-TRANSPEPTIDASE MRDA"/>
    <property type="match status" value="1"/>
</dbReference>
<keyword evidence="13 14" id="KW-0961">Cell wall biogenesis/degradation</keyword>
<evidence type="ECO:0000256" key="13">
    <source>
        <dbReference type="ARBA" id="ARBA00023316"/>
    </source>
</evidence>
<dbReference type="Proteomes" id="UP000519004">
    <property type="component" value="Unassembled WGS sequence"/>
</dbReference>
<dbReference type="InterPro" id="IPR050515">
    <property type="entry name" value="Beta-lactam/transpept"/>
</dbReference>
<keyword evidence="5 14" id="KW-0121">Carboxypeptidase</keyword>
<evidence type="ECO:0000256" key="14">
    <source>
        <dbReference type="HAMAP-Rule" id="MF_02081"/>
    </source>
</evidence>
<dbReference type="GO" id="GO:0009002">
    <property type="term" value="F:serine-type D-Ala-D-Ala carboxypeptidase activity"/>
    <property type="evidence" value="ECO:0007669"/>
    <property type="project" value="UniProtKB-UniRule"/>
</dbReference>
<dbReference type="SUPFAM" id="SSF56601">
    <property type="entry name" value="beta-lactamase/transpeptidase-like"/>
    <property type="match status" value="1"/>
</dbReference>
<comment type="subcellular location">
    <subcellularLocation>
        <location evidence="14">Cell inner membrane</location>
        <topology evidence="14">Single-pass membrane protein</topology>
    </subcellularLocation>
    <subcellularLocation>
        <location evidence="2">Cell membrane</location>
    </subcellularLocation>
    <subcellularLocation>
        <location evidence="1">Membrane</location>
        <topology evidence="1">Single-pass membrane protein</topology>
    </subcellularLocation>
</comment>
<evidence type="ECO:0000313" key="17">
    <source>
        <dbReference type="EMBL" id="MBB5014638.1"/>
    </source>
</evidence>
<comment type="similarity">
    <text evidence="14">Belongs to the transpeptidase family. MrdA subfamily.</text>
</comment>
<dbReference type="Gene3D" id="3.40.710.10">
    <property type="entry name" value="DD-peptidase/beta-lactamase superfamily"/>
    <property type="match status" value="1"/>
</dbReference>
<dbReference type="GO" id="GO:0071972">
    <property type="term" value="F:peptidoglycan L,D-transpeptidase activity"/>
    <property type="evidence" value="ECO:0007669"/>
    <property type="project" value="TreeGrafter"/>
</dbReference>
<evidence type="ECO:0000256" key="11">
    <source>
        <dbReference type="ARBA" id="ARBA00022989"/>
    </source>
</evidence>
<feature type="domain" description="Penicillin-binding protein dimerisation" evidence="16">
    <location>
        <begin position="67"/>
        <end position="236"/>
    </location>
</feature>
<evidence type="ECO:0000256" key="4">
    <source>
        <dbReference type="ARBA" id="ARBA00022519"/>
    </source>
</evidence>
<dbReference type="GO" id="GO:0006508">
    <property type="term" value="P:proteolysis"/>
    <property type="evidence" value="ECO:0007669"/>
    <property type="project" value="UniProtKB-KW"/>
</dbReference>
<evidence type="ECO:0000256" key="1">
    <source>
        <dbReference type="ARBA" id="ARBA00004167"/>
    </source>
</evidence>
<evidence type="ECO:0000259" key="15">
    <source>
        <dbReference type="Pfam" id="PF00905"/>
    </source>
</evidence>
<keyword evidence="7 14" id="KW-0812">Transmembrane</keyword>
<dbReference type="NCBIfam" id="TIGR03423">
    <property type="entry name" value="pbp2_mrdA"/>
    <property type="match status" value="1"/>
</dbReference>
<comment type="function">
    <text evidence="14">Catalyzes cross-linking of the peptidoglycan cell wall.</text>
</comment>
<dbReference type="Pfam" id="PF00905">
    <property type="entry name" value="Transpeptidase"/>
    <property type="match status" value="1"/>
</dbReference>